<dbReference type="InterPro" id="IPR014720">
    <property type="entry name" value="dsRBD_dom"/>
</dbReference>
<evidence type="ECO:0000256" key="1">
    <source>
        <dbReference type="PROSITE-ProRule" id="PRU00266"/>
    </source>
</evidence>
<dbReference type="GO" id="GO:0003723">
    <property type="term" value="F:RNA binding"/>
    <property type="evidence" value="ECO:0007669"/>
    <property type="project" value="UniProtKB-UniRule"/>
</dbReference>
<reference evidence="4" key="1">
    <citation type="submission" date="2023-06" db="EMBL/GenBank/DDBJ databases">
        <authorList>
            <consortium name="Lawrence Berkeley National Laboratory"/>
            <person name="Ahrendt S."/>
            <person name="Sahu N."/>
            <person name="Indic B."/>
            <person name="Wong-Bajracharya J."/>
            <person name="Merenyi Z."/>
            <person name="Ke H.-M."/>
            <person name="Monk M."/>
            <person name="Kocsube S."/>
            <person name="Drula E."/>
            <person name="Lipzen A."/>
            <person name="Balint B."/>
            <person name="Henrissat B."/>
            <person name="Andreopoulos B."/>
            <person name="Martin F.M."/>
            <person name="Harder C.B."/>
            <person name="Rigling D."/>
            <person name="Ford K.L."/>
            <person name="Foster G.D."/>
            <person name="Pangilinan J."/>
            <person name="Papanicolaou A."/>
            <person name="Barry K."/>
            <person name="LaButti K."/>
            <person name="Viragh M."/>
            <person name="Koriabine M."/>
            <person name="Yan M."/>
            <person name="Riley R."/>
            <person name="Champramary S."/>
            <person name="Plett K.L."/>
            <person name="Tsai I.J."/>
            <person name="Slot J."/>
            <person name="Sipos G."/>
            <person name="Plett J."/>
            <person name="Nagy L.G."/>
            <person name="Grigoriev I.V."/>
        </authorList>
    </citation>
    <scope>NUCLEOTIDE SEQUENCE</scope>
    <source>
        <strain evidence="4">FPL87.14</strain>
    </source>
</reference>
<protein>
    <recommendedName>
        <fullName evidence="3">DRBM domain-containing protein</fullName>
    </recommendedName>
</protein>
<evidence type="ECO:0000259" key="3">
    <source>
        <dbReference type="PROSITE" id="PS50137"/>
    </source>
</evidence>
<accession>A0AA39MHG6</accession>
<name>A0AA39MHG6_9AGAR</name>
<evidence type="ECO:0000313" key="5">
    <source>
        <dbReference type="Proteomes" id="UP001175226"/>
    </source>
</evidence>
<dbReference type="PROSITE" id="PS50137">
    <property type="entry name" value="DS_RBD"/>
    <property type="match status" value="1"/>
</dbReference>
<keyword evidence="5" id="KW-1185">Reference proteome</keyword>
<dbReference type="AlphaFoldDB" id="A0AA39MHG6"/>
<organism evidence="4 5">
    <name type="scientific">Armillaria borealis</name>
    <dbReference type="NCBI Taxonomy" id="47425"/>
    <lineage>
        <taxon>Eukaryota</taxon>
        <taxon>Fungi</taxon>
        <taxon>Dikarya</taxon>
        <taxon>Basidiomycota</taxon>
        <taxon>Agaricomycotina</taxon>
        <taxon>Agaricomycetes</taxon>
        <taxon>Agaricomycetidae</taxon>
        <taxon>Agaricales</taxon>
        <taxon>Marasmiineae</taxon>
        <taxon>Physalacriaceae</taxon>
        <taxon>Armillaria</taxon>
    </lineage>
</organism>
<dbReference type="SUPFAM" id="SSF54768">
    <property type="entry name" value="dsRNA-binding domain-like"/>
    <property type="match status" value="1"/>
</dbReference>
<evidence type="ECO:0000313" key="4">
    <source>
        <dbReference type="EMBL" id="KAK0435031.1"/>
    </source>
</evidence>
<proteinExistence type="predicted"/>
<sequence length="146" mass="16211">MVHVSPELDVKGSAPPVHISSYTYVPHQPRRQPSADVHQPPTLFSSYRSSSDEGDERKTPAHSSVVTNSYAVLDPQRNYCTDLNNLCVQRRWSLYFEDSFAGPQHNGTWTSSAYVDGVMCGQGMGKSVRTAREQASSQALIFFGRT</sequence>
<dbReference type="Gene3D" id="3.30.160.20">
    <property type="match status" value="1"/>
</dbReference>
<feature type="region of interest" description="Disordered" evidence="2">
    <location>
        <begin position="19"/>
        <end position="65"/>
    </location>
</feature>
<dbReference type="EMBL" id="JAUEPT010000066">
    <property type="protein sequence ID" value="KAK0435031.1"/>
    <property type="molecule type" value="Genomic_DNA"/>
</dbReference>
<keyword evidence="1" id="KW-0694">RNA-binding</keyword>
<dbReference type="Pfam" id="PF00035">
    <property type="entry name" value="dsrm"/>
    <property type="match status" value="1"/>
</dbReference>
<gene>
    <name evidence="4" type="ORF">EV421DRAFT_1837558</name>
</gene>
<evidence type="ECO:0000256" key="2">
    <source>
        <dbReference type="SAM" id="MobiDB-lite"/>
    </source>
</evidence>
<dbReference type="Proteomes" id="UP001175226">
    <property type="component" value="Unassembled WGS sequence"/>
</dbReference>
<comment type="caution">
    <text evidence="4">The sequence shown here is derived from an EMBL/GenBank/DDBJ whole genome shotgun (WGS) entry which is preliminary data.</text>
</comment>
<feature type="domain" description="DRBM" evidence="3">
    <location>
        <begin position="78"/>
        <end position="145"/>
    </location>
</feature>